<evidence type="ECO:0000259" key="1">
    <source>
        <dbReference type="Pfam" id="PF01814"/>
    </source>
</evidence>
<comment type="caution">
    <text evidence="2">The sequence shown here is derived from an EMBL/GenBank/DDBJ whole genome shotgun (WGS) entry which is preliminary data.</text>
</comment>
<organism evidence="2 3">
    <name type="scientific">Haematococcus lacustris</name>
    <name type="common">Green alga</name>
    <name type="synonym">Haematococcus pluvialis</name>
    <dbReference type="NCBI Taxonomy" id="44745"/>
    <lineage>
        <taxon>Eukaryota</taxon>
        <taxon>Viridiplantae</taxon>
        <taxon>Chlorophyta</taxon>
        <taxon>core chlorophytes</taxon>
        <taxon>Chlorophyceae</taxon>
        <taxon>CS clade</taxon>
        <taxon>Chlamydomonadales</taxon>
        <taxon>Haematococcaceae</taxon>
        <taxon>Haematococcus</taxon>
    </lineage>
</organism>
<evidence type="ECO:0000313" key="3">
    <source>
        <dbReference type="Proteomes" id="UP000485058"/>
    </source>
</evidence>
<name>A0A699ZPJ6_HAELA</name>
<keyword evidence="3" id="KW-1185">Reference proteome</keyword>
<dbReference type="Gene3D" id="1.20.120.520">
    <property type="entry name" value="nmb1532 protein domain like"/>
    <property type="match status" value="1"/>
</dbReference>
<dbReference type="EMBL" id="BLLF01001204">
    <property type="protein sequence ID" value="GFH17812.1"/>
    <property type="molecule type" value="Genomic_DNA"/>
</dbReference>
<sequence length="74" mass="8536">MSQDHDNIRALFLKYRACSPNDRMEKLSVARQLVTTISQHASAEERTLYPMLATRVPKEDGSKLLHDMMVMDDQ</sequence>
<dbReference type="AlphaFoldDB" id="A0A699ZPJ6"/>
<feature type="non-terminal residue" evidence="2">
    <location>
        <position position="74"/>
    </location>
</feature>
<dbReference type="InterPro" id="IPR012312">
    <property type="entry name" value="Hemerythrin-like"/>
</dbReference>
<dbReference type="Proteomes" id="UP000485058">
    <property type="component" value="Unassembled WGS sequence"/>
</dbReference>
<reference evidence="2 3" key="1">
    <citation type="submission" date="2020-02" db="EMBL/GenBank/DDBJ databases">
        <title>Draft genome sequence of Haematococcus lacustris strain NIES-144.</title>
        <authorList>
            <person name="Morimoto D."/>
            <person name="Nakagawa S."/>
            <person name="Yoshida T."/>
            <person name="Sawayama S."/>
        </authorList>
    </citation>
    <scope>NUCLEOTIDE SEQUENCE [LARGE SCALE GENOMIC DNA]</scope>
    <source>
        <strain evidence="2 3">NIES-144</strain>
    </source>
</reference>
<feature type="non-terminal residue" evidence="2">
    <location>
        <position position="1"/>
    </location>
</feature>
<accession>A0A699ZPJ6</accession>
<gene>
    <name evidence="2" type="ORF">HaLaN_14517</name>
</gene>
<proteinExistence type="predicted"/>
<dbReference type="Pfam" id="PF01814">
    <property type="entry name" value="Hemerythrin"/>
    <property type="match status" value="1"/>
</dbReference>
<protein>
    <submittedName>
        <fullName evidence="2">Hemerythrin domain-containing protein</fullName>
    </submittedName>
</protein>
<feature type="domain" description="Hemerythrin-like" evidence="1">
    <location>
        <begin position="2"/>
        <end position="60"/>
    </location>
</feature>
<evidence type="ECO:0000313" key="2">
    <source>
        <dbReference type="EMBL" id="GFH17812.1"/>
    </source>
</evidence>